<gene>
    <name evidence="2" type="ORF">ACFP1K_13960</name>
</gene>
<proteinExistence type="predicted"/>
<evidence type="ECO:0000313" key="3">
    <source>
        <dbReference type="Proteomes" id="UP001596137"/>
    </source>
</evidence>
<dbReference type="RefSeq" id="WP_380751914.1">
    <property type="nucleotide sequence ID" value="NZ_JBHSRF010000015.1"/>
</dbReference>
<comment type="caution">
    <text evidence="2">The sequence shown here is derived from an EMBL/GenBank/DDBJ whole genome shotgun (WGS) entry which is preliminary data.</text>
</comment>
<keyword evidence="3" id="KW-1185">Reference proteome</keyword>
<protein>
    <submittedName>
        <fullName evidence="2">Uncharacterized protein</fullName>
    </submittedName>
</protein>
<sequence>MLTTDPEMASTPVRAGHSSPVSPVSPVQNHLFAHTPFVVVYDCP</sequence>
<dbReference type="Proteomes" id="UP001596137">
    <property type="component" value="Unassembled WGS sequence"/>
</dbReference>
<evidence type="ECO:0000313" key="2">
    <source>
        <dbReference type="EMBL" id="MFC6082266.1"/>
    </source>
</evidence>
<organism evidence="2 3">
    <name type="scientific">Sphaerisporangium aureirubrum</name>
    <dbReference type="NCBI Taxonomy" id="1544736"/>
    <lineage>
        <taxon>Bacteria</taxon>
        <taxon>Bacillati</taxon>
        <taxon>Actinomycetota</taxon>
        <taxon>Actinomycetes</taxon>
        <taxon>Streptosporangiales</taxon>
        <taxon>Streptosporangiaceae</taxon>
        <taxon>Sphaerisporangium</taxon>
    </lineage>
</organism>
<evidence type="ECO:0000256" key="1">
    <source>
        <dbReference type="SAM" id="MobiDB-lite"/>
    </source>
</evidence>
<reference evidence="3" key="1">
    <citation type="journal article" date="2019" name="Int. J. Syst. Evol. Microbiol.">
        <title>The Global Catalogue of Microorganisms (GCM) 10K type strain sequencing project: providing services to taxonomists for standard genome sequencing and annotation.</title>
        <authorList>
            <consortium name="The Broad Institute Genomics Platform"/>
            <consortium name="The Broad Institute Genome Sequencing Center for Infectious Disease"/>
            <person name="Wu L."/>
            <person name="Ma J."/>
        </authorList>
    </citation>
    <scope>NUCLEOTIDE SEQUENCE [LARGE SCALE GENOMIC DNA]</scope>
    <source>
        <strain evidence="3">JCM 30346</strain>
    </source>
</reference>
<feature type="region of interest" description="Disordered" evidence="1">
    <location>
        <begin position="1"/>
        <end position="22"/>
    </location>
</feature>
<accession>A0ABW1NH00</accession>
<name>A0ABW1NH00_9ACTN</name>
<dbReference type="EMBL" id="JBHSRF010000015">
    <property type="protein sequence ID" value="MFC6082266.1"/>
    <property type="molecule type" value="Genomic_DNA"/>
</dbReference>